<dbReference type="eggNOG" id="KOG1191">
    <property type="taxonomic scope" value="Eukaryota"/>
</dbReference>
<dbReference type="Proteomes" id="UP000002866">
    <property type="component" value="Chromosome 8"/>
</dbReference>
<dbReference type="InterPro" id="IPR027368">
    <property type="entry name" value="MnmE_dom2"/>
</dbReference>
<dbReference type="KEGG" id="tbl:TBLA_0H02560"/>
<feature type="domain" description="Guanylate kinase-like" evidence="6">
    <location>
        <begin position="277"/>
        <end position="495"/>
    </location>
</feature>
<organism evidence="7 8">
    <name type="scientific">Henningerozyma blattae (strain ATCC 34711 / CBS 6284 / DSM 70876 / NBRC 10599 / NRRL Y-10934 / UCD 77-7)</name>
    <name type="common">Yeast</name>
    <name type="synonym">Tetrapisispora blattae</name>
    <dbReference type="NCBI Taxonomy" id="1071380"/>
    <lineage>
        <taxon>Eukaryota</taxon>
        <taxon>Fungi</taxon>
        <taxon>Dikarya</taxon>
        <taxon>Ascomycota</taxon>
        <taxon>Saccharomycotina</taxon>
        <taxon>Saccharomycetes</taxon>
        <taxon>Saccharomycetales</taxon>
        <taxon>Saccharomycetaceae</taxon>
        <taxon>Henningerozyma</taxon>
    </lineage>
</organism>
<accession>I2H838</accession>
<dbReference type="Pfam" id="PF10396">
    <property type="entry name" value="TrmE_N"/>
    <property type="match status" value="1"/>
</dbReference>
<dbReference type="InterPro" id="IPR004520">
    <property type="entry name" value="GTPase_MnmE"/>
</dbReference>
<dbReference type="STRING" id="1071380.I2H838"/>
<dbReference type="InterPro" id="IPR018948">
    <property type="entry name" value="GTP-bd_TrmE_N"/>
</dbReference>
<dbReference type="AlphaFoldDB" id="I2H838"/>
<name>I2H838_HENB6</name>
<dbReference type="GO" id="GO:0003924">
    <property type="term" value="F:GTPase activity"/>
    <property type="evidence" value="ECO:0007669"/>
    <property type="project" value="InterPro"/>
</dbReference>
<dbReference type="OrthoDB" id="188276at2759"/>
<dbReference type="Gene3D" id="1.20.120.430">
    <property type="entry name" value="tRNA modification GTPase MnmE domain 2"/>
    <property type="match status" value="1"/>
</dbReference>
<dbReference type="CDD" id="cd14858">
    <property type="entry name" value="TrmE_N"/>
    <property type="match status" value="1"/>
</dbReference>
<evidence type="ECO:0000256" key="1">
    <source>
        <dbReference type="ARBA" id="ARBA00011043"/>
    </source>
</evidence>
<dbReference type="InterPro" id="IPR027266">
    <property type="entry name" value="TrmE/GcvT-like"/>
</dbReference>
<keyword evidence="8" id="KW-1185">Reference proteome</keyword>
<keyword evidence="2" id="KW-0963">Cytoplasm</keyword>
<proteinExistence type="inferred from homology"/>
<keyword evidence="5" id="KW-0342">GTP-binding</keyword>
<dbReference type="InterPro" id="IPR031168">
    <property type="entry name" value="G_TrmE"/>
</dbReference>
<dbReference type="GO" id="GO:0030488">
    <property type="term" value="P:tRNA methylation"/>
    <property type="evidence" value="ECO:0007669"/>
    <property type="project" value="TreeGrafter"/>
</dbReference>
<dbReference type="GO" id="GO:0005743">
    <property type="term" value="C:mitochondrial inner membrane"/>
    <property type="evidence" value="ECO:0007669"/>
    <property type="project" value="EnsemblFungi"/>
</dbReference>
<dbReference type="Pfam" id="PF12631">
    <property type="entry name" value="MnmE_helical"/>
    <property type="match status" value="1"/>
</dbReference>
<sequence>MFCPTKRLFLENGTKTSQIFDHLSHVKPLKSLPVTYHLPTIYAVSTGINIKSATALIRISGSQSKYIFSRLTRKKSSELIPRKAILQNLYSTFDKYRKNLLDNSIVIFFPHPNSFTGEDVLELHLHGGKTIIKSVLNSIDNLKNYDTDKVKNNNIQIKYAEPGEFSRRSFLNGKKNLIELESIKDLIDSETEKERQNIIQNLDSQTRNKNISNFKDWRNVLIDNYSELTAVIDFNEDMEINDINNILRKILTNFEELAKNIKNFNERVLRSNFLLDGIKILLIGSTNVGKSSLINKLVKDDVAIVSNIPGTTRDLIEKIIEFNGWKLILTDSAGINKNLRSGKVLDEIEKIGIKKSISKLMGTDISLLVVDGSQPNICIDTEVLKIIKDNNIPFIVVVNKFDLIDTNKLHIIKNQIISIFNTVGITKTFPIILISCKTDYNIEELYTELTRQLKTIVNIDSKDPIRMSYRVQNILREDIIKNLDDAINQLRLILSNNSSDEEGDAVIICEVISEVINGINKITGESVGIEEVLDTVFSKFCIGK</sequence>
<dbReference type="GO" id="GO:0005525">
    <property type="term" value="F:GTP binding"/>
    <property type="evidence" value="ECO:0007669"/>
    <property type="project" value="UniProtKB-KW"/>
</dbReference>
<keyword evidence="4" id="KW-0547">Nucleotide-binding</keyword>
<dbReference type="PRINTS" id="PR00449">
    <property type="entry name" value="RASTRNSFRMNG"/>
</dbReference>
<comment type="similarity">
    <text evidence="1">Belongs to the TRAFAC class TrmE-Era-EngA-EngB-Septin-like GTPase superfamily. TrmE GTPase family.</text>
</comment>
<evidence type="ECO:0000256" key="5">
    <source>
        <dbReference type="ARBA" id="ARBA00023134"/>
    </source>
</evidence>
<evidence type="ECO:0000256" key="3">
    <source>
        <dbReference type="ARBA" id="ARBA00022694"/>
    </source>
</evidence>
<dbReference type="InterPro" id="IPR025867">
    <property type="entry name" value="MnmE_helical"/>
</dbReference>
<evidence type="ECO:0000256" key="4">
    <source>
        <dbReference type="ARBA" id="ARBA00022741"/>
    </source>
</evidence>
<reference evidence="7 8" key="1">
    <citation type="journal article" date="2011" name="Proc. Natl. Acad. Sci. U.S.A.">
        <title>Evolutionary erosion of yeast sex chromosomes by mating-type switching accidents.</title>
        <authorList>
            <person name="Gordon J.L."/>
            <person name="Armisen D."/>
            <person name="Proux-Wera E."/>
            <person name="Oheigeartaigh S.S."/>
            <person name="Byrne K.P."/>
            <person name="Wolfe K.H."/>
        </authorList>
    </citation>
    <scope>NUCLEOTIDE SEQUENCE [LARGE SCALE GENOMIC DNA]</scope>
    <source>
        <strain evidence="8">ATCC 34711 / CBS 6284 / DSM 70876 / NBRC 10599 / NRRL Y-10934 / UCD 77-7</strain>
    </source>
</reference>
<evidence type="ECO:0000313" key="7">
    <source>
        <dbReference type="EMBL" id="CCH62540.1"/>
    </source>
</evidence>
<dbReference type="InterPro" id="IPR006073">
    <property type="entry name" value="GTP-bd"/>
</dbReference>
<evidence type="ECO:0000256" key="2">
    <source>
        <dbReference type="ARBA" id="ARBA00022490"/>
    </source>
</evidence>
<dbReference type="SUPFAM" id="SSF52540">
    <property type="entry name" value="P-loop containing nucleoside triphosphate hydrolases"/>
    <property type="match status" value="1"/>
</dbReference>
<evidence type="ECO:0000313" key="8">
    <source>
        <dbReference type="Proteomes" id="UP000002866"/>
    </source>
</evidence>
<dbReference type="PANTHER" id="PTHR42714">
    <property type="entry name" value="TRNA MODIFICATION GTPASE GTPBP3"/>
    <property type="match status" value="1"/>
</dbReference>
<dbReference type="NCBIfam" id="TIGR00231">
    <property type="entry name" value="small_GTP"/>
    <property type="match status" value="1"/>
</dbReference>
<dbReference type="PROSITE" id="PS50052">
    <property type="entry name" value="GUANYLATE_KINASE_2"/>
    <property type="match status" value="1"/>
</dbReference>
<dbReference type="HAMAP" id="MF_00379">
    <property type="entry name" value="GTPase_MnmE"/>
    <property type="match status" value="1"/>
</dbReference>
<dbReference type="InterPro" id="IPR005225">
    <property type="entry name" value="Small_GTP-bd"/>
</dbReference>
<dbReference type="GeneID" id="14497843"/>
<dbReference type="InParanoid" id="I2H838"/>
<dbReference type="Gene3D" id="3.30.1360.120">
    <property type="entry name" value="Probable tRNA modification gtpase trme, domain 1"/>
    <property type="match status" value="1"/>
</dbReference>
<dbReference type="CDD" id="cd04164">
    <property type="entry name" value="trmE"/>
    <property type="match status" value="1"/>
</dbReference>
<dbReference type="InterPro" id="IPR008144">
    <property type="entry name" value="Guanylate_kin-like_dom"/>
</dbReference>
<evidence type="ECO:0000259" key="6">
    <source>
        <dbReference type="PROSITE" id="PS50052"/>
    </source>
</evidence>
<dbReference type="EMBL" id="HE806323">
    <property type="protein sequence ID" value="CCH62540.1"/>
    <property type="molecule type" value="Genomic_DNA"/>
</dbReference>
<dbReference type="OMA" id="CTPWGKS"/>
<keyword evidence="3" id="KW-0819">tRNA processing</keyword>
<dbReference type="Gene3D" id="3.40.50.300">
    <property type="entry name" value="P-loop containing nucleotide triphosphate hydrolases"/>
    <property type="match status" value="1"/>
</dbReference>
<dbReference type="RefSeq" id="XP_004182059.1">
    <property type="nucleotide sequence ID" value="XM_004182011.1"/>
</dbReference>
<dbReference type="GO" id="GO:0070899">
    <property type="term" value="P:mitochondrial tRNA wobble uridine modification"/>
    <property type="evidence" value="ECO:0007669"/>
    <property type="project" value="EnsemblFungi"/>
</dbReference>
<dbReference type="FunCoup" id="I2H838">
    <property type="interactions" value="477"/>
</dbReference>
<protein>
    <recommendedName>
        <fullName evidence="6">Guanylate kinase-like domain-containing protein</fullName>
    </recommendedName>
</protein>
<dbReference type="InterPro" id="IPR027417">
    <property type="entry name" value="P-loop_NTPase"/>
</dbReference>
<dbReference type="HOGENOM" id="CLU_019624_3_1_1"/>
<dbReference type="Pfam" id="PF01926">
    <property type="entry name" value="MMR_HSR1"/>
    <property type="match status" value="1"/>
</dbReference>
<gene>
    <name evidence="7" type="primary">TBLA0H02560</name>
    <name evidence="7" type="ORF">TBLA_0H02560</name>
</gene>
<dbReference type="PANTHER" id="PTHR42714:SF2">
    <property type="entry name" value="TRNA MODIFICATION GTPASE GTPBP3, MITOCHONDRIAL"/>
    <property type="match status" value="1"/>
</dbReference>